<evidence type="ECO:0000256" key="10">
    <source>
        <dbReference type="SAM" id="Phobius"/>
    </source>
</evidence>
<keyword evidence="5" id="KW-1003">Cell membrane</keyword>
<reference evidence="11 12" key="2">
    <citation type="journal article" date="2010" name="Stand. Genomic Sci.">
        <title>Complete genome sequence of Sulfurospirillum deleyianum type strain (5175).</title>
        <authorList>
            <person name="Sikorski J."/>
            <person name="Lapidus A."/>
            <person name="Copeland A."/>
            <person name="Glavina Del Rio T."/>
            <person name="Nolan M."/>
            <person name="Lucas S."/>
            <person name="Chen F."/>
            <person name="Tice H."/>
            <person name="Cheng J.F."/>
            <person name="Saunders E."/>
            <person name="Bruce D."/>
            <person name="Goodwin L."/>
            <person name="Pitluck S."/>
            <person name="Ovchinnikova G."/>
            <person name="Pati A."/>
            <person name="Ivanova N."/>
            <person name="Mavromatis K."/>
            <person name="Chen A."/>
            <person name="Palaniappan K."/>
            <person name="Chain P."/>
            <person name="Land M."/>
            <person name="Hauser L."/>
            <person name="Chang Y.J."/>
            <person name="Jeffries C.D."/>
            <person name="Brettin T."/>
            <person name="Detter J.C."/>
            <person name="Han C."/>
            <person name="Rohde M."/>
            <person name="Lang E."/>
            <person name="Spring S."/>
            <person name="Goker M."/>
            <person name="Bristow J."/>
            <person name="Eisen J.A."/>
            <person name="Markowitz V."/>
            <person name="Hugenholtz P."/>
            <person name="Kyrpides N.C."/>
            <person name="Klenk H.P."/>
        </authorList>
    </citation>
    <scope>NUCLEOTIDE SEQUENCE [LARGE SCALE GENOMIC DNA]</scope>
    <source>
        <strain evidence="12">ATCC 51133 / DSM 6946 / 5175</strain>
    </source>
</reference>
<dbReference type="InterPro" id="IPR002528">
    <property type="entry name" value="MATE_fam"/>
</dbReference>
<keyword evidence="12" id="KW-1185">Reference proteome</keyword>
<dbReference type="PANTHER" id="PTHR43823">
    <property type="entry name" value="SPORULATION PROTEIN YKVU"/>
    <property type="match status" value="1"/>
</dbReference>
<dbReference type="GO" id="GO:0042910">
    <property type="term" value="F:xenobiotic transmembrane transporter activity"/>
    <property type="evidence" value="ECO:0007669"/>
    <property type="project" value="InterPro"/>
</dbReference>
<feature type="transmembrane region" description="Helical" evidence="10">
    <location>
        <begin position="265"/>
        <end position="287"/>
    </location>
</feature>
<comment type="similarity">
    <text evidence="2">Belongs to the multi antimicrobial extrusion (MATE) (TC 2.A.66.1) family. MepA subfamily.</text>
</comment>
<dbReference type="Pfam" id="PF01554">
    <property type="entry name" value="MatE"/>
    <property type="match status" value="2"/>
</dbReference>
<dbReference type="GO" id="GO:0015297">
    <property type="term" value="F:antiporter activity"/>
    <property type="evidence" value="ECO:0007669"/>
    <property type="project" value="InterPro"/>
</dbReference>
<dbReference type="PANTHER" id="PTHR43823:SF3">
    <property type="entry name" value="MULTIDRUG EXPORT PROTEIN MEPA"/>
    <property type="match status" value="1"/>
</dbReference>
<dbReference type="AlphaFoldDB" id="D1B533"/>
<protein>
    <recommendedName>
        <fullName evidence="3">Multidrug export protein MepA</fullName>
    </recommendedName>
</protein>
<dbReference type="CDD" id="cd13143">
    <property type="entry name" value="MATE_MepA_like"/>
    <property type="match status" value="1"/>
</dbReference>
<evidence type="ECO:0000256" key="1">
    <source>
        <dbReference type="ARBA" id="ARBA00004651"/>
    </source>
</evidence>
<name>D1B533_SULD5</name>
<dbReference type="eggNOG" id="COG0534">
    <property type="taxonomic scope" value="Bacteria"/>
</dbReference>
<evidence type="ECO:0000256" key="4">
    <source>
        <dbReference type="ARBA" id="ARBA00022448"/>
    </source>
</evidence>
<dbReference type="RefSeq" id="WP_012857948.1">
    <property type="nucleotide sequence ID" value="NC_013512.1"/>
</dbReference>
<evidence type="ECO:0000313" key="11">
    <source>
        <dbReference type="EMBL" id="ACZ13203.1"/>
    </source>
</evidence>
<accession>D1B533</accession>
<keyword evidence="6 10" id="KW-0812">Transmembrane</keyword>
<feature type="transmembrane region" description="Helical" evidence="10">
    <location>
        <begin position="44"/>
        <end position="68"/>
    </location>
</feature>
<reference evidence="12" key="1">
    <citation type="submission" date="2009-11" db="EMBL/GenBank/DDBJ databases">
        <title>The complete genome of Sulfurospirillum deleyianum DSM 6946.</title>
        <authorList>
            <consortium name="US DOE Joint Genome Institute (JGI-PGF)"/>
            <person name="Lucas S."/>
            <person name="Copeland A."/>
            <person name="Lapidus A."/>
            <person name="Glavina del Rio T."/>
            <person name="Dalin E."/>
            <person name="Tice H."/>
            <person name="Bruce D."/>
            <person name="Goodwin L."/>
            <person name="Pitluck S."/>
            <person name="Kyrpides N."/>
            <person name="Mavromatis K."/>
            <person name="Ivanova N."/>
            <person name="Ovchinnikova G."/>
            <person name="Munk A.C."/>
            <person name="Lu M."/>
            <person name="Brettin T."/>
            <person name="Detter J.C."/>
            <person name="Han C."/>
            <person name="Tapia R."/>
            <person name="Larimer F."/>
            <person name="Land M."/>
            <person name="Hauser L."/>
            <person name="Markowitz V."/>
            <person name="Cheng J.F."/>
            <person name="Hugenholtz P."/>
            <person name="Woyke T."/>
            <person name="Wu D."/>
            <person name="Aumann P."/>
            <person name="Schneider S."/>
            <person name="Lang E."/>
            <person name="Spring S."/>
            <person name="Klenk H.P."/>
            <person name="Eisen J.A."/>
        </authorList>
    </citation>
    <scope>NUCLEOTIDE SEQUENCE [LARGE SCALE GENOMIC DNA]</scope>
    <source>
        <strain evidence="12">ATCC 51133 / DSM 6946 / 5175</strain>
    </source>
</reference>
<proteinExistence type="inferred from homology"/>
<feature type="transmembrane region" description="Helical" evidence="10">
    <location>
        <begin position="382"/>
        <end position="406"/>
    </location>
</feature>
<feature type="transmembrane region" description="Helical" evidence="10">
    <location>
        <begin position="89"/>
        <end position="112"/>
    </location>
</feature>
<dbReference type="HOGENOM" id="CLU_012893_0_2_7"/>
<dbReference type="GO" id="GO:0005886">
    <property type="term" value="C:plasma membrane"/>
    <property type="evidence" value="ECO:0007669"/>
    <property type="project" value="UniProtKB-SubCell"/>
</dbReference>
<feature type="transmembrane region" description="Helical" evidence="10">
    <location>
        <begin position="160"/>
        <end position="181"/>
    </location>
</feature>
<comment type="subcellular location">
    <subcellularLocation>
        <location evidence="1">Cell membrane</location>
        <topology evidence="1">Multi-pass membrane protein</topology>
    </subcellularLocation>
</comment>
<evidence type="ECO:0000256" key="2">
    <source>
        <dbReference type="ARBA" id="ARBA00008417"/>
    </source>
</evidence>
<feature type="transmembrane region" description="Helical" evidence="10">
    <location>
        <begin position="132"/>
        <end position="153"/>
    </location>
</feature>
<keyword evidence="8 10" id="KW-0472">Membrane</keyword>
<evidence type="ECO:0000256" key="9">
    <source>
        <dbReference type="ARBA" id="ARBA00023251"/>
    </source>
</evidence>
<evidence type="ECO:0000256" key="8">
    <source>
        <dbReference type="ARBA" id="ARBA00023136"/>
    </source>
</evidence>
<dbReference type="OrthoDB" id="9808954at2"/>
<dbReference type="GO" id="GO:0046677">
    <property type="term" value="P:response to antibiotic"/>
    <property type="evidence" value="ECO:0007669"/>
    <property type="project" value="UniProtKB-KW"/>
</dbReference>
<dbReference type="PIRSF" id="PIRSF006603">
    <property type="entry name" value="DinF"/>
    <property type="match status" value="1"/>
</dbReference>
<dbReference type="Proteomes" id="UP000002222">
    <property type="component" value="Chromosome"/>
</dbReference>
<evidence type="ECO:0000313" key="12">
    <source>
        <dbReference type="Proteomes" id="UP000002222"/>
    </source>
</evidence>
<evidence type="ECO:0000256" key="5">
    <source>
        <dbReference type="ARBA" id="ARBA00022475"/>
    </source>
</evidence>
<feature type="transmembrane region" description="Helical" evidence="10">
    <location>
        <begin position="12"/>
        <end position="32"/>
    </location>
</feature>
<evidence type="ECO:0000256" key="3">
    <source>
        <dbReference type="ARBA" id="ARBA00022106"/>
    </source>
</evidence>
<dbReference type="InterPro" id="IPR048279">
    <property type="entry name" value="MdtK-like"/>
</dbReference>
<dbReference type="KEGG" id="sdl:Sdel_2191"/>
<evidence type="ECO:0000256" key="6">
    <source>
        <dbReference type="ARBA" id="ARBA00022692"/>
    </source>
</evidence>
<evidence type="ECO:0000256" key="7">
    <source>
        <dbReference type="ARBA" id="ARBA00022989"/>
    </source>
</evidence>
<organism evidence="11 12">
    <name type="scientific">Sulfurospirillum deleyianum (strain ATCC 51133 / DSM 6946 / 5175)</name>
    <dbReference type="NCBI Taxonomy" id="525898"/>
    <lineage>
        <taxon>Bacteria</taxon>
        <taxon>Pseudomonadati</taxon>
        <taxon>Campylobacterota</taxon>
        <taxon>Epsilonproteobacteria</taxon>
        <taxon>Campylobacterales</taxon>
        <taxon>Sulfurospirillaceae</taxon>
        <taxon>Sulfurospirillum</taxon>
    </lineage>
</organism>
<feature type="transmembrane region" description="Helical" evidence="10">
    <location>
        <begin position="308"/>
        <end position="330"/>
    </location>
</feature>
<dbReference type="InterPro" id="IPR051327">
    <property type="entry name" value="MATE_MepA_subfamily"/>
</dbReference>
<dbReference type="EMBL" id="CP001816">
    <property type="protein sequence ID" value="ACZ13203.1"/>
    <property type="molecule type" value="Genomic_DNA"/>
</dbReference>
<dbReference type="STRING" id="525898.Sdel_2191"/>
<keyword evidence="9" id="KW-0046">Antibiotic resistance</keyword>
<feature type="transmembrane region" description="Helical" evidence="10">
    <location>
        <begin position="350"/>
        <end position="375"/>
    </location>
</feature>
<dbReference type="InterPro" id="IPR045070">
    <property type="entry name" value="MATE_MepA-like"/>
</dbReference>
<feature type="transmembrane region" description="Helical" evidence="10">
    <location>
        <begin position="187"/>
        <end position="211"/>
    </location>
</feature>
<keyword evidence="4" id="KW-0813">Transport</keyword>
<gene>
    <name evidence="11" type="ordered locus">Sdel_2191</name>
</gene>
<keyword evidence="7 10" id="KW-1133">Transmembrane helix</keyword>
<feature type="transmembrane region" description="Helical" evidence="10">
    <location>
        <begin position="232"/>
        <end position="253"/>
    </location>
</feature>
<sequence>MNVTKDNIASIFFQYSIPSVMGMLAISSANIVDGFFIGNYVGDFGLAAINISLPIFSFLFGFALMLAIGSSVLAGKFIGEENVKNASLIFSKTIVTITLFSFLTSSVLFLNIKTLLHFFGADENLAKIAIEYLSIMLLFIPFLMIGVVLDYFVRVDNRPNLAFIALLFSALINVLLDWFMIVYLQKGIFGAALATGISQLILLFILLPHFFSKKATLQFVKPIGSYAHILKAFYNGASEFVNEISIGIMTLVFNYVMIKNFGMEGIAAFTVINYLLFIGVMISFGISDSLQPIISKNFGAKEHKRIGAFLKLAFIATSLVGVVMILLLLFVPDTLADIFLEESNDTTKQIVLSFATYLWIIFLFDGINLVISAYLTAIHKPLASMVIALSRSLIFPVFFIVMLPFVFDKNGIFMAIPMAEAVSFIIAMSLFRKFSPQNLGELNESS</sequence>
<feature type="transmembrane region" description="Helical" evidence="10">
    <location>
        <begin position="412"/>
        <end position="431"/>
    </location>
</feature>